<feature type="domain" description="Calmodulin-binding" evidence="2">
    <location>
        <begin position="300"/>
        <end position="371"/>
    </location>
</feature>
<feature type="compositionally biased region" description="Polar residues" evidence="1">
    <location>
        <begin position="18"/>
        <end position="27"/>
    </location>
</feature>
<evidence type="ECO:0000313" key="3">
    <source>
        <dbReference type="EMBL" id="KAK9741594.1"/>
    </source>
</evidence>
<feature type="compositionally biased region" description="Basic and acidic residues" evidence="1">
    <location>
        <begin position="186"/>
        <end position="195"/>
    </location>
</feature>
<feature type="compositionally biased region" description="Low complexity" evidence="1">
    <location>
        <begin position="161"/>
        <end position="171"/>
    </location>
</feature>
<dbReference type="Pfam" id="PF07839">
    <property type="entry name" value="CaM_binding"/>
    <property type="match status" value="1"/>
</dbReference>
<feature type="region of interest" description="Disordered" evidence="1">
    <location>
        <begin position="301"/>
        <end position="340"/>
    </location>
</feature>
<dbReference type="EMBL" id="JBDFQZ010000003">
    <property type="protein sequence ID" value="KAK9741594.1"/>
    <property type="molecule type" value="Genomic_DNA"/>
</dbReference>
<dbReference type="PANTHER" id="PTHR33349:SF20">
    <property type="entry name" value="CHROMO DOMAIN CEC-LIKE PROTEIN"/>
    <property type="match status" value="1"/>
</dbReference>
<dbReference type="PANTHER" id="PTHR33349">
    <property type="entry name" value="EMB|CAB62594.1"/>
    <property type="match status" value="1"/>
</dbReference>
<dbReference type="AlphaFoldDB" id="A0AAW1LZP0"/>
<name>A0AAW1LZP0_SAPOF</name>
<proteinExistence type="predicted"/>
<evidence type="ECO:0000259" key="2">
    <source>
        <dbReference type="Pfam" id="PF07839"/>
    </source>
</evidence>
<organism evidence="3 4">
    <name type="scientific">Saponaria officinalis</name>
    <name type="common">Common soapwort</name>
    <name type="synonym">Lychnis saponaria</name>
    <dbReference type="NCBI Taxonomy" id="3572"/>
    <lineage>
        <taxon>Eukaryota</taxon>
        <taxon>Viridiplantae</taxon>
        <taxon>Streptophyta</taxon>
        <taxon>Embryophyta</taxon>
        <taxon>Tracheophyta</taxon>
        <taxon>Spermatophyta</taxon>
        <taxon>Magnoliopsida</taxon>
        <taxon>eudicotyledons</taxon>
        <taxon>Gunneridae</taxon>
        <taxon>Pentapetalae</taxon>
        <taxon>Caryophyllales</taxon>
        <taxon>Caryophyllaceae</taxon>
        <taxon>Caryophylleae</taxon>
        <taxon>Saponaria</taxon>
    </lineage>
</organism>
<feature type="region of interest" description="Disordered" evidence="1">
    <location>
        <begin position="161"/>
        <end position="203"/>
    </location>
</feature>
<accession>A0AAW1LZP0</accession>
<dbReference type="Proteomes" id="UP001443914">
    <property type="component" value="Unassembled WGS sequence"/>
</dbReference>
<gene>
    <name evidence="3" type="ORF">RND81_03G116000</name>
</gene>
<dbReference type="GO" id="GO:0005516">
    <property type="term" value="F:calmodulin binding"/>
    <property type="evidence" value="ECO:0007669"/>
    <property type="project" value="InterPro"/>
</dbReference>
<feature type="compositionally biased region" description="Low complexity" evidence="1">
    <location>
        <begin position="306"/>
        <end position="319"/>
    </location>
</feature>
<feature type="compositionally biased region" description="Low complexity" evidence="1">
    <location>
        <begin position="28"/>
        <end position="41"/>
    </location>
</feature>
<reference evidence="3" key="1">
    <citation type="submission" date="2024-03" db="EMBL/GenBank/DDBJ databases">
        <title>WGS assembly of Saponaria officinalis var. Norfolk2.</title>
        <authorList>
            <person name="Jenkins J."/>
            <person name="Shu S."/>
            <person name="Grimwood J."/>
            <person name="Barry K."/>
            <person name="Goodstein D."/>
            <person name="Schmutz J."/>
            <person name="Leebens-Mack J."/>
            <person name="Osbourn A."/>
        </authorList>
    </citation>
    <scope>NUCLEOTIDE SEQUENCE [LARGE SCALE GENOMIC DNA]</scope>
    <source>
        <strain evidence="3">JIC</strain>
    </source>
</reference>
<keyword evidence="4" id="KW-1185">Reference proteome</keyword>
<dbReference type="InterPro" id="IPR012417">
    <property type="entry name" value="CaM-bd_dom_pln"/>
</dbReference>
<evidence type="ECO:0000256" key="1">
    <source>
        <dbReference type="SAM" id="MobiDB-lite"/>
    </source>
</evidence>
<evidence type="ECO:0000313" key="4">
    <source>
        <dbReference type="Proteomes" id="UP001443914"/>
    </source>
</evidence>
<comment type="caution">
    <text evidence="3">The sequence shown here is derived from an EMBL/GenBank/DDBJ whole genome shotgun (WGS) entry which is preliminary data.</text>
</comment>
<feature type="region of interest" description="Disordered" evidence="1">
    <location>
        <begin position="1"/>
        <end position="108"/>
    </location>
</feature>
<sequence length="382" mass="40651">MSTNIKGGSFGREKKGTCPSSTTLNKKPSSSTTIASSSSSPSPSPSSPTAGKPVPNYLKPTISSNLDFSRLPKKSALDPSVQKPVLNRRRSFDRPPLAPSSPGIGGREVRHVRSTSFSHTAGTGVASSTRPAIERVYGRASSTLRDTKVVEPFLSKSRTLKKSLLSSSSPKKGTKTVLQSVPSESRVGRDDHDHASSAQLGVDDDFVGINSEVDSLSEISEMPNCNLDLGDPSILDIEVKSRYIGQVEERGLRLDHKPETIADLLNLEVAGETKGASNVKQTETLTNENNEKLVLETKDMDENTSDSDPSASAGASGDAPARERADAQNAAAGKKEKQEYNDVIEETATKLMGGKKNKVLALAGAFETVISLQDTTNKESPI</sequence>
<protein>
    <recommendedName>
        <fullName evidence="2">Calmodulin-binding domain-containing protein</fullName>
    </recommendedName>
</protein>